<keyword evidence="5 12" id="KW-0418">Kinase</keyword>
<dbReference type="InterPro" id="IPR000700">
    <property type="entry name" value="PAS-assoc_C"/>
</dbReference>
<dbReference type="InterPro" id="IPR013655">
    <property type="entry name" value="PAS_fold_3"/>
</dbReference>
<dbReference type="FunFam" id="1.10.287.130:FF:000070">
    <property type="entry name" value="Histidine kinase sensor protein"/>
    <property type="match status" value="1"/>
</dbReference>
<dbReference type="SMART" id="SM00388">
    <property type="entry name" value="HisKA"/>
    <property type="match status" value="1"/>
</dbReference>
<feature type="transmembrane region" description="Helical" evidence="8">
    <location>
        <begin position="15"/>
        <end position="38"/>
    </location>
</feature>
<feature type="domain" description="PAC" evidence="11">
    <location>
        <begin position="387"/>
        <end position="435"/>
    </location>
</feature>
<dbReference type="SMART" id="SM00387">
    <property type="entry name" value="HATPase_c"/>
    <property type="match status" value="1"/>
</dbReference>
<dbReference type="AlphaFoldDB" id="A0A856MQI0"/>
<dbReference type="PANTHER" id="PTHR43304:SF1">
    <property type="entry name" value="PAC DOMAIN-CONTAINING PROTEIN"/>
    <property type="match status" value="1"/>
</dbReference>
<gene>
    <name evidence="12" type="ORF">DP114_28415</name>
</gene>
<dbReference type="Pfam" id="PF02518">
    <property type="entry name" value="HATPase_c"/>
    <property type="match status" value="1"/>
</dbReference>
<keyword evidence="6" id="KW-0902">Two-component regulatory system</keyword>
<dbReference type="Pfam" id="PF08447">
    <property type="entry name" value="PAS_3"/>
    <property type="match status" value="4"/>
</dbReference>
<dbReference type="InterPro" id="IPR035965">
    <property type="entry name" value="PAS-like_dom_sf"/>
</dbReference>
<dbReference type="InterPro" id="IPR036097">
    <property type="entry name" value="HisK_dim/P_sf"/>
</dbReference>
<evidence type="ECO:0000256" key="6">
    <source>
        <dbReference type="ARBA" id="ARBA00023012"/>
    </source>
</evidence>
<dbReference type="Gene3D" id="1.10.287.130">
    <property type="match status" value="1"/>
</dbReference>
<keyword evidence="8" id="KW-0812">Transmembrane</keyword>
<dbReference type="SUPFAM" id="SSF47384">
    <property type="entry name" value="Homodimeric domain of signal transducing histidine kinase"/>
    <property type="match status" value="1"/>
</dbReference>
<dbReference type="PANTHER" id="PTHR43304">
    <property type="entry name" value="PHYTOCHROME-LIKE PROTEIN CPH1"/>
    <property type="match status" value="1"/>
</dbReference>
<keyword evidence="4" id="KW-0808">Transferase</keyword>
<sequence>MPNFTVTKNISQYDAAFSIALLVVLLEVMFLALIWWNARFINHVDDKRKQESAALRESEERYRLLSENIPQMIWISNPDGFVEYYNQRWLEYTGLKPQESLPQHTLESNWQQVVHPDDLSQALEKWTTGLKTGNRYEVQYRLKRFDGVYRWHVAQALPLRDEDGTIVKWFGSCTDIDDQKRTEEALRQSESRLRLFVNSDIIGIQFGDVYGGVGEVNDAYLHILGYTRKDFLQDKVRWSEITPSEYLPLDEAAMAEAKIKGFCTPYEKEYIRKDGSRVPVIIGFALIDEQREEAIAFILDISERQAALLQRKGAEAERDRFFTLSVDMLCMTGFDGYFKRVNPAFERILGYTQTELLTRPFIEFVHPEDRAKTLAEVEKLATGALTLNFENRYHCKDGSYKWLVWNGVPDVELKLLYGVAHDITERKQIELTLQEQAEALRISRERLDLVIQGVEVGLWYCDLPLDKLIWNDQCKTHFGLPPDADVTIDLFYQVLHDYDREPTRQAIQHAIEQATGYDVDYRTVAPDGRIRWIRAIGRTFCDAAGTPKRFDGITIDITDRKRAQAALVESEQRFRHVTDTAPMMVWMSGTDKLCYYFNKPWLDFTGRTMEQELGNGWTESVHPDDFQRCLEIYTNSFDARQDFQMEYRLRRFDGEYRWILDIGVPRFTTDGEFLGYIGSCVDIADRKLSEVQIQQLNETLEERVKQRTVQLEAANKELESFCYSVSHDLRAPLRHITGFVDLLQKRLVSTAVDDTSRRYLNIITEATKQAGKLIDDLLSFSRVGRSQMRHTTIDMKLLLREVQRDLEPETKNRQVSWQIEPLPQVQGDPDLLRLVLRNLLENALKYSKTRPLTQITVGSSTSEQEVVFFVRDNGIGFDMKYVHKLFGVFQRLHSDPQFEGTGVGLANVQRIIHRHGGRVWAESEIDKVATFYFSLPKRFGVGSGE</sequence>
<dbReference type="EC" id="2.7.13.3" evidence="2"/>
<evidence type="ECO:0000256" key="7">
    <source>
        <dbReference type="ARBA" id="ARBA00055745"/>
    </source>
</evidence>
<evidence type="ECO:0000256" key="2">
    <source>
        <dbReference type="ARBA" id="ARBA00012438"/>
    </source>
</evidence>
<dbReference type="FunFam" id="3.30.450.20:FF:000099">
    <property type="entry name" value="Sensory box sensor histidine kinase"/>
    <property type="match status" value="2"/>
</dbReference>
<evidence type="ECO:0000313" key="13">
    <source>
        <dbReference type="Proteomes" id="UP000503129"/>
    </source>
</evidence>
<reference evidence="12 13" key="1">
    <citation type="submission" date="2018-06" db="EMBL/GenBank/DDBJ databases">
        <title>Comparative genomics of Brasilonema spp. strains.</title>
        <authorList>
            <person name="Alvarenga D.O."/>
            <person name="Fiore M.F."/>
            <person name="Varani A.M."/>
        </authorList>
    </citation>
    <scope>NUCLEOTIDE SEQUENCE [LARGE SCALE GENOMIC DNA]</scope>
    <source>
        <strain evidence="12 13">CENA114</strain>
    </source>
</reference>
<dbReference type="InterPro" id="IPR052162">
    <property type="entry name" value="Sensor_kinase/Photoreceptor"/>
</dbReference>
<feature type="domain" description="PAS" evidence="10">
    <location>
        <begin position="58"/>
        <end position="133"/>
    </location>
</feature>
<dbReference type="Gene3D" id="3.30.450.20">
    <property type="entry name" value="PAS domain"/>
    <property type="match status" value="5"/>
</dbReference>
<dbReference type="GO" id="GO:0000155">
    <property type="term" value="F:phosphorelay sensor kinase activity"/>
    <property type="evidence" value="ECO:0007669"/>
    <property type="project" value="InterPro"/>
</dbReference>
<dbReference type="Gene3D" id="3.30.565.10">
    <property type="entry name" value="Histidine kinase-like ATPase, C-terminal domain"/>
    <property type="match status" value="1"/>
</dbReference>
<dbReference type="InterPro" id="IPR001610">
    <property type="entry name" value="PAC"/>
</dbReference>
<dbReference type="RefSeq" id="WP_171977688.1">
    <property type="nucleotide sequence ID" value="NZ_CAWOXK010000001.1"/>
</dbReference>
<evidence type="ECO:0000313" key="12">
    <source>
        <dbReference type="EMBL" id="QDL11296.1"/>
    </source>
</evidence>
<dbReference type="Gene3D" id="2.10.70.100">
    <property type="match status" value="1"/>
</dbReference>
<feature type="domain" description="PAC" evidence="11">
    <location>
        <begin position="136"/>
        <end position="188"/>
    </location>
</feature>
<dbReference type="InterPro" id="IPR036890">
    <property type="entry name" value="HATPase_C_sf"/>
</dbReference>
<evidence type="ECO:0000259" key="11">
    <source>
        <dbReference type="PROSITE" id="PS50113"/>
    </source>
</evidence>
<evidence type="ECO:0000256" key="3">
    <source>
        <dbReference type="ARBA" id="ARBA00022553"/>
    </source>
</evidence>
<dbReference type="InterPro" id="IPR004358">
    <property type="entry name" value="Sig_transdc_His_kin-like_C"/>
</dbReference>
<dbReference type="NCBIfam" id="TIGR00229">
    <property type="entry name" value="sensory_box"/>
    <property type="match status" value="5"/>
</dbReference>
<dbReference type="CDD" id="cd00082">
    <property type="entry name" value="HisKA"/>
    <property type="match status" value="1"/>
</dbReference>
<dbReference type="PROSITE" id="PS50109">
    <property type="entry name" value="HIS_KIN"/>
    <property type="match status" value="1"/>
</dbReference>
<dbReference type="PROSITE" id="PS50112">
    <property type="entry name" value="PAS"/>
    <property type="match status" value="4"/>
</dbReference>
<evidence type="ECO:0000259" key="9">
    <source>
        <dbReference type="PROSITE" id="PS50109"/>
    </source>
</evidence>
<evidence type="ECO:0000256" key="5">
    <source>
        <dbReference type="ARBA" id="ARBA00022777"/>
    </source>
</evidence>
<feature type="domain" description="PAS" evidence="10">
    <location>
        <begin position="443"/>
        <end position="514"/>
    </location>
</feature>
<feature type="domain" description="Histidine kinase" evidence="9">
    <location>
        <begin position="724"/>
        <end position="939"/>
    </location>
</feature>
<evidence type="ECO:0000256" key="1">
    <source>
        <dbReference type="ARBA" id="ARBA00000085"/>
    </source>
</evidence>
<feature type="domain" description="PAS" evidence="10">
    <location>
        <begin position="570"/>
        <end position="640"/>
    </location>
</feature>
<dbReference type="KEGG" id="bsen:DP114_28415"/>
<evidence type="ECO:0000256" key="8">
    <source>
        <dbReference type="SAM" id="Phobius"/>
    </source>
</evidence>
<feature type="domain" description="PAS" evidence="10">
    <location>
        <begin position="335"/>
        <end position="384"/>
    </location>
</feature>
<dbReference type="CDD" id="cd00130">
    <property type="entry name" value="PAS"/>
    <property type="match status" value="5"/>
</dbReference>
<dbReference type="Proteomes" id="UP000503129">
    <property type="component" value="Chromosome"/>
</dbReference>
<feature type="domain" description="PAC" evidence="11">
    <location>
        <begin position="643"/>
        <end position="695"/>
    </location>
</feature>
<dbReference type="SMART" id="SM00091">
    <property type="entry name" value="PAS"/>
    <property type="match status" value="5"/>
</dbReference>
<dbReference type="FunFam" id="3.30.565.10:FF:000006">
    <property type="entry name" value="Sensor histidine kinase WalK"/>
    <property type="match status" value="1"/>
</dbReference>
<comment type="function">
    <text evidence="7">Photoreceptor which exists in two forms that are reversibly interconvertible by light: the R form that absorbs maximally in the red region of the spectrum and the FR form that absorbs maximally in the far-red region.</text>
</comment>
<dbReference type="Pfam" id="PF00512">
    <property type="entry name" value="HisKA"/>
    <property type="match status" value="1"/>
</dbReference>
<dbReference type="PRINTS" id="PR00344">
    <property type="entry name" value="BCTRLSENSOR"/>
</dbReference>
<organism evidence="12 13">
    <name type="scientific">Brasilonema sennae CENA114</name>
    <dbReference type="NCBI Taxonomy" id="415709"/>
    <lineage>
        <taxon>Bacteria</taxon>
        <taxon>Bacillati</taxon>
        <taxon>Cyanobacteriota</taxon>
        <taxon>Cyanophyceae</taxon>
        <taxon>Nostocales</taxon>
        <taxon>Scytonemataceae</taxon>
        <taxon>Brasilonema</taxon>
        <taxon>Bromeliae group (in: Brasilonema)</taxon>
    </lineage>
</organism>
<dbReference type="InterPro" id="IPR003661">
    <property type="entry name" value="HisK_dim/P_dom"/>
</dbReference>
<keyword evidence="8" id="KW-0472">Membrane</keyword>
<keyword evidence="8" id="KW-1133">Transmembrane helix</keyword>
<evidence type="ECO:0000256" key="4">
    <source>
        <dbReference type="ARBA" id="ARBA00022679"/>
    </source>
</evidence>
<name>A0A856MQI0_9CYAN</name>
<dbReference type="SMART" id="SM00086">
    <property type="entry name" value="PAC"/>
    <property type="match status" value="5"/>
</dbReference>
<feature type="domain" description="PAC" evidence="11">
    <location>
        <begin position="517"/>
        <end position="569"/>
    </location>
</feature>
<dbReference type="SUPFAM" id="SSF55785">
    <property type="entry name" value="PYP-like sensor domain (PAS domain)"/>
    <property type="match status" value="5"/>
</dbReference>
<dbReference type="EMBL" id="CP030118">
    <property type="protein sequence ID" value="QDL11296.1"/>
    <property type="molecule type" value="Genomic_DNA"/>
</dbReference>
<keyword evidence="3" id="KW-0597">Phosphoprotein</keyword>
<dbReference type="PROSITE" id="PS50113">
    <property type="entry name" value="PAC"/>
    <property type="match status" value="4"/>
</dbReference>
<dbReference type="InterPro" id="IPR003594">
    <property type="entry name" value="HATPase_dom"/>
</dbReference>
<dbReference type="SUPFAM" id="SSF55874">
    <property type="entry name" value="ATPase domain of HSP90 chaperone/DNA topoisomerase II/histidine kinase"/>
    <property type="match status" value="1"/>
</dbReference>
<keyword evidence="13" id="KW-1185">Reference proteome</keyword>
<protein>
    <recommendedName>
        <fullName evidence="2">histidine kinase</fullName>
        <ecNumber evidence="2">2.7.13.3</ecNumber>
    </recommendedName>
</protein>
<accession>A0A856MQI0</accession>
<proteinExistence type="predicted"/>
<dbReference type="InterPro" id="IPR000014">
    <property type="entry name" value="PAS"/>
</dbReference>
<dbReference type="Pfam" id="PF13426">
    <property type="entry name" value="PAS_9"/>
    <property type="match status" value="1"/>
</dbReference>
<evidence type="ECO:0000259" key="10">
    <source>
        <dbReference type="PROSITE" id="PS50112"/>
    </source>
</evidence>
<comment type="catalytic activity">
    <reaction evidence="1">
        <text>ATP + protein L-histidine = ADP + protein N-phospho-L-histidine.</text>
        <dbReference type="EC" id="2.7.13.3"/>
    </reaction>
</comment>
<dbReference type="InterPro" id="IPR005467">
    <property type="entry name" value="His_kinase_dom"/>
</dbReference>